<sequence length="61" mass="6367">MGGKFGKDCPGLCAYPFVVPDYARGAVKPLKSPNGEVGVDTMISVIAHEMAEMATDPLVNA</sequence>
<dbReference type="PANTHER" id="PTHR31279">
    <property type="entry name" value="PROTEIN EXORDIUM-LIKE 5"/>
    <property type="match status" value="1"/>
</dbReference>
<dbReference type="PANTHER" id="PTHR31279:SF7">
    <property type="entry name" value="PROTEIN EXORDIUM-LIKE 3"/>
    <property type="match status" value="1"/>
</dbReference>
<dbReference type="InterPro" id="IPR006766">
    <property type="entry name" value="EXORDIUM-like"/>
</dbReference>
<comment type="subcellular location">
    <subcellularLocation>
        <location evidence="1">Secreted</location>
        <location evidence="1">Extracellular space</location>
        <location evidence="1">Apoplast</location>
    </subcellularLocation>
</comment>
<keyword evidence="7" id="KW-1185">Reference proteome</keyword>
<proteinExistence type="inferred from homology"/>
<dbReference type="Gramene" id="mRNA:HanXRQr2_Chr10g0432071">
    <property type="protein sequence ID" value="CDS:HanXRQr2_Chr10g0432071.1"/>
    <property type="gene ID" value="HanXRQr2_Chr10g0432071"/>
</dbReference>
<dbReference type="GO" id="GO:0048046">
    <property type="term" value="C:apoplast"/>
    <property type="evidence" value="ECO:0007669"/>
    <property type="project" value="UniProtKB-SubCell"/>
</dbReference>
<comment type="caution">
    <text evidence="6">The sequence shown here is derived from an EMBL/GenBank/DDBJ whole genome shotgun (WGS) entry which is preliminary data.</text>
</comment>
<dbReference type="Pfam" id="PF04674">
    <property type="entry name" value="Phi_1"/>
    <property type="match status" value="1"/>
</dbReference>
<reference evidence="6" key="1">
    <citation type="journal article" date="2017" name="Nature">
        <title>The sunflower genome provides insights into oil metabolism, flowering and Asterid evolution.</title>
        <authorList>
            <person name="Badouin H."/>
            <person name="Gouzy J."/>
            <person name="Grassa C.J."/>
            <person name="Murat F."/>
            <person name="Staton S.E."/>
            <person name="Cottret L."/>
            <person name="Lelandais-Briere C."/>
            <person name="Owens G.L."/>
            <person name="Carrere S."/>
            <person name="Mayjonade B."/>
            <person name="Legrand L."/>
            <person name="Gill N."/>
            <person name="Kane N.C."/>
            <person name="Bowers J.E."/>
            <person name="Hubner S."/>
            <person name="Bellec A."/>
            <person name="Berard A."/>
            <person name="Berges H."/>
            <person name="Blanchet N."/>
            <person name="Boniface M.C."/>
            <person name="Brunel D."/>
            <person name="Catrice O."/>
            <person name="Chaidir N."/>
            <person name="Claudel C."/>
            <person name="Donnadieu C."/>
            <person name="Faraut T."/>
            <person name="Fievet G."/>
            <person name="Helmstetter N."/>
            <person name="King M."/>
            <person name="Knapp S.J."/>
            <person name="Lai Z."/>
            <person name="Le Paslier M.C."/>
            <person name="Lippi Y."/>
            <person name="Lorenzon L."/>
            <person name="Mandel J.R."/>
            <person name="Marage G."/>
            <person name="Marchand G."/>
            <person name="Marquand E."/>
            <person name="Bret-Mestries E."/>
            <person name="Morien E."/>
            <person name="Nambeesan S."/>
            <person name="Nguyen T."/>
            <person name="Pegot-Espagnet P."/>
            <person name="Pouilly N."/>
            <person name="Raftis F."/>
            <person name="Sallet E."/>
            <person name="Schiex T."/>
            <person name="Thomas J."/>
            <person name="Vandecasteele C."/>
            <person name="Vares D."/>
            <person name="Vear F."/>
            <person name="Vautrin S."/>
            <person name="Crespi M."/>
            <person name="Mangin B."/>
            <person name="Burke J.M."/>
            <person name="Salse J."/>
            <person name="Munos S."/>
            <person name="Vincourt P."/>
            <person name="Rieseberg L.H."/>
            <person name="Langlade N.B."/>
        </authorList>
    </citation>
    <scope>NUCLEOTIDE SEQUENCE</scope>
    <source>
        <tissue evidence="6">Leaves</tissue>
    </source>
</reference>
<evidence type="ECO:0000256" key="2">
    <source>
        <dbReference type="ARBA" id="ARBA00022523"/>
    </source>
</evidence>
<dbReference type="AlphaFoldDB" id="A0A9K3HWB3"/>
<keyword evidence="3" id="KW-0964">Secreted</keyword>
<accession>A0A9K3HWB3</accession>
<keyword evidence="4" id="KW-0732">Signal</keyword>
<organism evidence="6 7">
    <name type="scientific">Helianthus annuus</name>
    <name type="common">Common sunflower</name>
    <dbReference type="NCBI Taxonomy" id="4232"/>
    <lineage>
        <taxon>Eukaryota</taxon>
        <taxon>Viridiplantae</taxon>
        <taxon>Streptophyta</taxon>
        <taxon>Embryophyta</taxon>
        <taxon>Tracheophyta</taxon>
        <taxon>Spermatophyta</taxon>
        <taxon>Magnoliopsida</taxon>
        <taxon>eudicotyledons</taxon>
        <taxon>Gunneridae</taxon>
        <taxon>Pentapetalae</taxon>
        <taxon>asterids</taxon>
        <taxon>campanulids</taxon>
        <taxon>Asterales</taxon>
        <taxon>Asteraceae</taxon>
        <taxon>Asteroideae</taxon>
        <taxon>Heliantheae alliance</taxon>
        <taxon>Heliantheae</taxon>
        <taxon>Helianthus</taxon>
    </lineage>
</organism>
<comment type="similarity">
    <text evidence="5">Belongs to the EXORDIUM family.</text>
</comment>
<protein>
    <submittedName>
        <fullName evidence="6">Uncharacterized protein</fullName>
    </submittedName>
</protein>
<reference evidence="6" key="2">
    <citation type="submission" date="2020-06" db="EMBL/GenBank/DDBJ databases">
        <title>Helianthus annuus Genome sequencing and assembly Release 2.</title>
        <authorList>
            <person name="Gouzy J."/>
            <person name="Langlade N."/>
            <person name="Munos S."/>
        </authorList>
    </citation>
    <scope>NUCLEOTIDE SEQUENCE</scope>
    <source>
        <tissue evidence="6">Leaves</tissue>
    </source>
</reference>
<name>A0A9K3HWB3_HELAN</name>
<evidence type="ECO:0000256" key="1">
    <source>
        <dbReference type="ARBA" id="ARBA00004271"/>
    </source>
</evidence>
<evidence type="ECO:0000313" key="7">
    <source>
        <dbReference type="Proteomes" id="UP000215914"/>
    </source>
</evidence>
<dbReference type="EMBL" id="MNCJ02000325">
    <property type="protein sequence ID" value="KAF5785727.1"/>
    <property type="molecule type" value="Genomic_DNA"/>
</dbReference>
<evidence type="ECO:0000313" key="6">
    <source>
        <dbReference type="EMBL" id="KAF5785727.1"/>
    </source>
</evidence>
<keyword evidence="2" id="KW-0052">Apoplast</keyword>
<evidence type="ECO:0000256" key="5">
    <source>
        <dbReference type="ARBA" id="ARBA00023591"/>
    </source>
</evidence>
<dbReference type="Proteomes" id="UP000215914">
    <property type="component" value="Unassembled WGS sequence"/>
</dbReference>
<evidence type="ECO:0000256" key="3">
    <source>
        <dbReference type="ARBA" id="ARBA00022525"/>
    </source>
</evidence>
<gene>
    <name evidence="6" type="ORF">HanXRQr2_Chr10g0432071</name>
</gene>
<evidence type="ECO:0000256" key="4">
    <source>
        <dbReference type="ARBA" id="ARBA00022729"/>
    </source>
</evidence>